<organism evidence="2 3">
    <name type="scientific">Xenoophorus captivus</name>
    <dbReference type="NCBI Taxonomy" id="1517983"/>
    <lineage>
        <taxon>Eukaryota</taxon>
        <taxon>Metazoa</taxon>
        <taxon>Chordata</taxon>
        <taxon>Craniata</taxon>
        <taxon>Vertebrata</taxon>
        <taxon>Euteleostomi</taxon>
        <taxon>Actinopterygii</taxon>
        <taxon>Neopterygii</taxon>
        <taxon>Teleostei</taxon>
        <taxon>Neoteleostei</taxon>
        <taxon>Acanthomorphata</taxon>
        <taxon>Ovalentaria</taxon>
        <taxon>Atherinomorphae</taxon>
        <taxon>Cyprinodontiformes</taxon>
        <taxon>Goodeidae</taxon>
        <taxon>Xenoophorus</taxon>
    </lineage>
</organism>
<evidence type="ECO:0000313" key="3">
    <source>
        <dbReference type="Proteomes" id="UP001434883"/>
    </source>
</evidence>
<comment type="caution">
    <text evidence="2">The sequence shown here is derived from an EMBL/GenBank/DDBJ whole genome shotgun (WGS) entry which is preliminary data.</text>
</comment>
<gene>
    <name evidence="2" type="ORF">XENOCAPTIV_004026</name>
</gene>
<dbReference type="PANTHER" id="PTHR23186">
    <property type="entry name" value="RETINOIC ACID-INDUCED PROTEIN 2"/>
    <property type="match status" value="1"/>
</dbReference>
<dbReference type="PANTHER" id="PTHR23186:SF5">
    <property type="entry name" value="SINE OCULIS-BINDING PROTEIN HOMOLOG B"/>
    <property type="match status" value="1"/>
</dbReference>
<sequence>MPEMEKGRPPENKRSRKPAHPVKREINQEMKTFAESTMNELLGWYGYDKVELRESEANEIRNYRERRQHVSVLKENSLPKPKSLDAKVSHSVLAIKSGERDSSSIPSSSQSSSSTSSILTTPKEHKNAPVIVPLIKPSAGKRGLLHHSRTKCALLSPHIKICIWFTSIAHQN</sequence>
<dbReference type="InterPro" id="IPR026092">
    <property type="entry name" value="RAI2/SOBP"/>
</dbReference>
<feature type="compositionally biased region" description="Basic and acidic residues" evidence="1">
    <location>
        <begin position="1"/>
        <end position="13"/>
    </location>
</feature>
<dbReference type="Proteomes" id="UP001434883">
    <property type="component" value="Unassembled WGS sequence"/>
</dbReference>
<proteinExistence type="predicted"/>
<feature type="compositionally biased region" description="Low complexity" evidence="1">
    <location>
        <begin position="103"/>
        <end position="117"/>
    </location>
</feature>
<feature type="region of interest" description="Disordered" evidence="1">
    <location>
        <begin position="1"/>
        <end position="30"/>
    </location>
</feature>
<accession>A0ABV0R7Z6</accession>
<keyword evidence="3" id="KW-1185">Reference proteome</keyword>
<name>A0ABV0R7Z6_9TELE</name>
<reference evidence="2 3" key="1">
    <citation type="submission" date="2021-06" db="EMBL/GenBank/DDBJ databases">
        <authorList>
            <person name="Palmer J.M."/>
        </authorList>
    </citation>
    <scope>NUCLEOTIDE SEQUENCE [LARGE SCALE GENOMIC DNA]</scope>
    <source>
        <strain evidence="2 3">XC_2019</strain>
        <tissue evidence="2">Muscle</tissue>
    </source>
</reference>
<evidence type="ECO:0008006" key="4">
    <source>
        <dbReference type="Google" id="ProtNLM"/>
    </source>
</evidence>
<evidence type="ECO:0000313" key="2">
    <source>
        <dbReference type="EMBL" id="MEQ2203817.1"/>
    </source>
</evidence>
<evidence type="ECO:0000256" key="1">
    <source>
        <dbReference type="SAM" id="MobiDB-lite"/>
    </source>
</evidence>
<dbReference type="EMBL" id="JAHRIN010035028">
    <property type="protein sequence ID" value="MEQ2203817.1"/>
    <property type="molecule type" value="Genomic_DNA"/>
</dbReference>
<protein>
    <recommendedName>
        <fullName evidence="4">Sine oculis binding protein homolog</fullName>
    </recommendedName>
</protein>
<feature type="region of interest" description="Disordered" evidence="1">
    <location>
        <begin position="66"/>
        <end position="123"/>
    </location>
</feature>